<dbReference type="EMBL" id="FUEG01000010">
    <property type="protein sequence ID" value="SJL09464.1"/>
    <property type="molecule type" value="Genomic_DNA"/>
</dbReference>
<protein>
    <submittedName>
        <fullName evidence="2">Uncharacterized protein</fullName>
    </submittedName>
</protein>
<dbReference type="AlphaFoldDB" id="A0A284RL39"/>
<proteinExistence type="predicted"/>
<organism evidence="2 3">
    <name type="scientific">Armillaria ostoyae</name>
    <name type="common">Armillaria root rot fungus</name>
    <dbReference type="NCBI Taxonomy" id="47428"/>
    <lineage>
        <taxon>Eukaryota</taxon>
        <taxon>Fungi</taxon>
        <taxon>Dikarya</taxon>
        <taxon>Basidiomycota</taxon>
        <taxon>Agaricomycotina</taxon>
        <taxon>Agaricomycetes</taxon>
        <taxon>Agaricomycetidae</taxon>
        <taxon>Agaricales</taxon>
        <taxon>Marasmiineae</taxon>
        <taxon>Physalacriaceae</taxon>
        <taxon>Armillaria</taxon>
    </lineage>
</organism>
<sequence>MYMGQANYLVVTLKVKGRPRKPVTRKAVNQHQPQHLQYRSRSLSSSIFLCTLIRTRDECSGAMNSLAMRGIRQRKGAYIQKSTANTSRYATKSAPVWAVWLHVVLNVGGDSLPEGTSRPEDRWEESSGGRDEARAGPSDHRSTRTTNLRNIIAVIVPHRLQLAVMQNFDSCVQGVRQQRGHIAGCWFHNARFDEADRPGLLTEMKESLTSSYTHSQPAAFLIFEKW</sequence>
<evidence type="ECO:0000313" key="2">
    <source>
        <dbReference type="EMBL" id="SJL09464.1"/>
    </source>
</evidence>
<keyword evidence="3" id="KW-1185">Reference proteome</keyword>
<evidence type="ECO:0000256" key="1">
    <source>
        <dbReference type="SAM" id="MobiDB-lite"/>
    </source>
</evidence>
<feature type="region of interest" description="Disordered" evidence="1">
    <location>
        <begin position="111"/>
        <end position="143"/>
    </location>
</feature>
<feature type="compositionally biased region" description="Basic and acidic residues" evidence="1">
    <location>
        <begin position="117"/>
        <end position="142"/>
    </location>
</feature>
<dbReference type="Proteomes" id="UP000219338">
    <property type="component" value="Unassembled WGS sequence"/>
</dbReference>
<gene>
    <name evidence="2" type="ORF">ARMOST_12842</name>
</gene>
<name>A0A284RL39_ARMOS</name>
<accession>A0A284RL39</accession>
<reference evidence="3" key="1">
    <citation type="journal article" date="2017" name="Nat. Ecol. Evol.">
        <title>Genome expansion and lineage-specific genetic innovations in the forest pathogenic fungi Armillaria.</title>
        <authorList>
            <person name="Sipos G."/>
            <person name="Prasanna A.N."/>
            <person name="Walter M.C."/>
            <person name="O'Connor E."/>
            <person name="Balint B."/>
            <person name="Krizsan K."/>
            <person name="Kiss B."/>
            <person name="Hess J."/>
            <person name="Varga T."/>
            <person name="Slot J."/>
            <person name="Riley R."/>
            <person name="Boka B."/>
            <person name="Rigling D."/>
            <person name="Barry K."/>
            <person name="Lee J."/>
            <person name="Mihaltcheva S."/>
            <person name="LaButti K."/>
            <person name="Lipzen A."/>
            <person name="Waldron R."/>
            <person name="Moloney N.M."/>
            <person name="Sperisen C."/>
            <person name="Kredics L."/>
            <person name="Vagvoelgyi C."/>
            <person name="Patrignani A."/>
            <person name="Fitzpatrick D."/>
            <person name="Nagy I."/>
            <person name="Doyle S."/>
            <person name="Anderson J.B."/>
            <person name="Grigoriev I.V."/>
            <person name="Gueldener U."/>
            <person name="Muensterkoetter M."/>
            <person name="Nagy L.G."/>
        </authorList>
    </citation>
    <scope>NUCLEOTIDE SEQUENCE [LARGE SCALE GENOMIC DNA]</scope>
    <source>
        <strain evidence="3">C18/9</strain>
    </source>
</reference>
<evidence type="ECO:0000313" key="3">
    <source>
        <dbReference type="Proteomes" id="UP000219338"/>
    </source>
</evidence>